<sequence length="218" mass="25740">MVCEMAHTVRISEDSAVLKNKTPQEKKDYIERLHKRKMAKVGNYLATSFLAHSDKRVIMVPYHFGEHYILFLVYPTDQTVVVLVPADYDKDAYMEFLCLLNLAHGRYKKRGGYVKNPSREKLYIRGHWPLDEPMRYYVCEMLRVNGRYRTEFTDLPSIPYSGSLFDQKTLINLCADLCWFIRCDICNHLGEFHDPHSELATDPKFKNLREWERQHAVD</sequence>
<dbReference type="HOGENOM" id="CLU_010199_3_0_1"/>
<reference evidence="1" key="1">
    <citation type="submission" date="2015-04" db="UniProtKB">
        <authorList>
            <consortium name="EnsemblPlants"/>
        </authorList>
    </citation>
    <scope>IDENTIFICATION</scope>
    <source>
        <strain evidence="1">SL10</strain>
    </source>
</reference>
<dbReference type="OMA" id="CEMAHTV"/>
<dbReference type="Proteomes" id="UP000006591">
    <property type="component" value="Chromosome 6"/>
</dbReference>
<protein>
    <recommendedName>
        <fullName evidence="3">Ubiquitin-like protease family profile domain-containing protein</fullName>
    </recommendedName>
</protein>
<keyword evidence="2" id="KW-1185">Reference proteome</keyword>
<name>A0A0E0HQL2_ORYNI</name>
<accession>A0A0E0HQL2</accession>
<dbReference type="Gramene" id="ONIVA06G16970.1">
    <property type="protein sequence ID" value="ONIVA06G16970.1"/>
    <property type="gene ID" value="ONIVA06G16970"/>
</dbReference>
<dbReference type="AlphaFoldDB" id="A0A0E0HQL2"/>
<dbReference type="EnsemblPlants" id="ONIVA06G16970.1">
    <property type="protein sequence ID" value="ONIVA06G16970.1"/>
    <property type="gene ID" value="ONIVA06G16970"/>
</dbReference>
<organism evidence="1">
    <name type="scientific">Oryza nivara</name>
    <name type="common">Indian wild rice</name>
    <name type="synonym">Oryza sativa f. spontanea</name>
    <dbReference type="NCBI Taxonomy" id="4536"/>
    <lineage>
        <taxon>Eukaryota</taxon>
        <taxon>Viridiplantae</taxon>
        <taxon>Streptophyta</taxon>
        <taxon>Embryophyta</taxon>
        <taxon>Tracheophyta</taxon>
        <taxon>Spermatophyta</taxon>
        <taxon>Magnoliopsida</taxon>
        <taxon>Liliopsida</taxon>
        <taxon>Poales</taxon>
        <taxon>Poaceae</taxon>
        <taxon>BOP clade</taxon>
        <taxon>Oryzoideae</taxon>
        <taxon>Oryzeae</taxon>
        <taxon>Oryzinae</taxon>
        <taxon>Oryza</taxon>
    </lineage>
</organism>
<proteinExistence type="predicted"/>
<evidence type="ECO:0000313" key="1">
    <source>
        <dbReference type="EnsemblPlants" id="ONIVA06G16970.1"/>
    </source>
</evidence>
<reference evidence="1" key="2">
    <citation type="submission" date="2018-04" db="EMBL/GenBank/DDBJ databases">
        <title>OnivRS2 (Oryza nivara Reference Sequence Version 2).</title>
        <authorList>
            <person name="Zhang J."/>
            <person name="Kudrna D."/>
            <person name="Lee S."/>
            <person name="Talag J."/>
            <person name="Rajasekar S."/>
            <person name="Welchert J."/>
            <person name="Hsing Y.-I."/>
            <person name="Wing R.A."/>
        </authorList>
    </citation>
    <scope>NUCLEOTIDE SEQUENCE [LARGE SCALE GENOMIC DNA]</scope>
    <source>
        <strain evidence="1">SL10</strain>
    </source>
</reference>
<evidence type="ECO:0000313" key="2">
    <source>
        <dbReference type="Proteomes" id="UP000006591"/>
    </source>
</evidence>
<evidence type="ECO:0008006" key="3">
    <source>
        <dbReference type="Google" id="ProtNLM"/>
    </source>
</evidence>